<feature type="domain" description="Aldehyde dehydrogenase" evidence="4">
    <location>
        <begin position="19"/>
        <end position="475"/>
    </location>
</feature>
<dbReference type="InterPro" id="IPR016160">
    <property type="entry name" value="Ald_DH_CS_CYS"/>
</dbReference>
<evidence type="ECO:0000259" key="4">
    <source>
        <dbReference type="Pfam" id="PF00171"/>
    </source>
</evidence>
<sequence length="481" mass="52529">MSHSNYINGQWQEPISGDYKNNVSPHDSQEIEEFPVSTEADVQKAISSANKAFPSWKKLSYQQRGTYLLKAAEILEENTEEIGRDLTLEEGKTLTEGIGETRRAINILKYYAGEAMQPIGSVIPSANSETTVYTKRTPLGPVGLITPWNFPIAIPAWKMAPALIYGNTVVIKPADLTPKCVYHLMNAFHEAGLPAGVVNCVFGRGSVVGNELVENRGIKGISFTGSNSVGRAIQSKAMANGKKVQLEMGGKNPLVILADAGIDNAVELAIKGAYQSTGQKCTATSRVIVEEEIYESFRDRLIERTQSLKVGNPLVDDSFMGPCVSQSQYETVLRMIDQGKNEGNLLCGGESIKTSELENGYYIQPTIFELSSQNARIATEEIFGPVIALLKAADYQEAVQMANDTEFGLSASICTNNLSRAQQFIDQIEVGMVHVNSETAGAEPQIPFGGMKNSSDGPREQGKTAIDFYTQVKTVYYDQHR</sequence>
<reference evidence="5 6" key="1">
    <citation type="submission" date="2022-04" db="EMBL/GenBank/DDBJ databases">
        <title>Halobacillus sp. isolated from saltern.</title>
        <authorList>
            <person name="Won M."/>
            <person name="Lee C.-M."/>
            <person name="Woen H.-Y."/>
            <person name="Kwon S.-W."/>
        </authorList>
    </citation>
    <scope>NUCLEOTIDE SEQUENCE [LARGE SCALE GENOMIC DNA]</scope>
    <source>
        <strain evidence="5 6">SSTM10-2</strain>
    </source>
</reference>
<dbReference type="InterPro" id="IPR016163">
    <property type="entry name" value="Ald_DH_C"/>
</dbReference>
<evidence type="ECO:0000256" key="2">
    <source>
        <dbReference type="PROSITE-ProRule" id="PRU10007"/>
    </source>
</evidence>
<dbReference type="InterPro" id="IPR016162">
    <property type="entry name" value="Ald_DH_N"/>
</dbReference>
<comment type="similarity">
    <text evidence="3">Belongs to the aldehyde dehydrogenase family.</text>
</comment>
<dbReference type="Pfam" id="PF00171">
    <property type="entry name" value="Aldedh"/>
    <property type="match status" value="1"/>
</dbReference>
<dbReference type="RefSeq" id="WP_244751473.1">
    <property type="nucleotide sequence ID" value="NZ_CP095074.1"/>
</dbReference>
<evidence type="ECO:0000256" key="1">
    <source>
        <dbReference type="ARBA" id="ARBA00023002"/>
    </source>
</evidence>
<gene>
    <name evidence="5" type="ORF">MUO14_15220</name>
</gene>
<dbReference type="Gene3D" id="3.40.309.10">
    <property type="entry name" value="Aldehyde Dehydrogenase, Chain A, domain 2"/>
    <property type="match status" value="1"/>
</dbReference>
<dbReference type="Proteomes" id="UP000831880">
    <property type="component" value="Chromosome"/>
</dbReference>
<dbReference type="InterPro" id="IPR016161">
    <property type="entry name" value="Ald_DH/histidinol_DH"/>
</dbReference>
<evidence type="ECO:0000313" key="6">
    <source>
        <dbReference type="Proteomes" id="UP000831880"/>
    </source>
</evidence>
<evidence type="ECO:0000256" key="3">
    <source>
        <dbReference type="RuleBase" id="RU003345"/>
    </source>
</evidence>
<name>A0ABY4GWT9_9BACI</name>
<keyword evidence="6" id="KW-1185">Reference proteome</keyword>
<dbReference type="Gene3D" id="3.40.605.10">
    <property type="entry name" value="Aldehyde Dehydrogenase, Chain A, domain 1"/>
    <property type="match status" value="1"/>
</dbReference>
<dbReference type="InterPro" id="IPR015590">
    <property type="entry name" value="Aldehyde_DH_dom"/>
</dbReference>
<dbReference type="EMBL" id="CP095074">
    <property type="protein sequence ID" value="UOQ91862.1"/>
    <property type="molecule type" value="Genomic_DNA"/>
</dbReference>
<dbReference type="InterPro" id="IPR029510">
    <property type="entry name" value="Ald_DH_CS_GLU"/>
</dbReference>
<dbReference type="PROSITE" id="PS00687">
    <property type="entry name" value="ALDEHYDE_DEHYDR_GLU"/>
    <property type="match status" value="1"/>
</dbReference>
<accession>A0ABY4GWT9</accession>
<keyword evidence="1 3" id="KW-0560">Oxidoreductase</keyword>
<protein>
    <submittedName>
        <fullName evidence="5">Aldehyde dehydrogenase family protein</fullName>
    </submittedName>
</protein>
<evidence type="ECO:0000313" key="5">
    <source>
        <dbReference type="EMBL" id="UOQ91862.1"/>
    </source>
</evidence>
<dbReference type="PANTHER" id="PTHR11699">
    <property type="entry name" value="ALDEHYDE DEHYDROGENASE-RELATED"/>
    <property type="match status" value="1"/>
</dbReference>
<dbReference type="SUPFAM" id="SSF53720">
    <property type="entry name" value="ALDH-like"/>
    <property type="match status" value="1"/>
</dbReference>
<dbReference type="PROSITE" id="PS00070">
    <property type="entry name" value="ALDEHYDE_DEHYDR_CYS"/>
    <property type="match status" value="1"/>
</dbReference>
<feature type="active site" evidence="2">
    <location>
        <position position="247"/>
    </location>
</feature>
<proteinExistence type="inferred from homology"/>
<organism evidence="5 6">
    <name type="scientific">Halobacillus shinanisalinarum</name>
    <dbReference type="NCBI Taxonomy" id="2932258"/>
    <lineage>
        <taxon>Bacteria</taxon>
        <taxon>Bacillati</taxon>
        <taxon>Bacillota</taxon>
        <taxon>Bacilli</taxon>
        <taxon>Bacillales</taxon>
        <taxon>Bacillaceae</taxon>
        <taxon>Halobacillus</taxon>
    </lineage>
</organism>
<dbReference type="CDD" id="cd07097">
    <property type="entry name" value="ALDH_KGSADH-YcbD"/>
    <property type="match status" value="1"/>
</dbReference>